<dbReference type="Proteomes" id="UP000627715">
    <property type="component" value="Unassembled WGS sequence"/>
</dbReference>
<dbReference type="InterPro" id="IPR037150">
    <property type="entry name" value="H-NS_C_dom_sf"/>
</dbReference>
<comment type="caution">
    <text evidence="7">The sequence shown here is derived from an EMBL/GenBank/DDBJ whole genome shotgun (WGS) entry which is preliminary data.</text>
</comment>
<dbReference type="PANTHER" id="PTHR38097:SF2">
    <property type="entry name" value="DNA-BINDING PROTEIN STPA"/>
    <property type="match status" value="1"/>
</dbReference>
<evidence type="ECO:0000256" key="4">
    <source>
        <dbReference type="ARBA" id="ARBA00023125"/>
    </source>
</evidence>
<dbReference type="EMBL" id="BMIY01000008">
    <property type="protein sequence ID" value="GFZ77097.1"/>
    <property type="molecule type" value="Genomic_DNA"/>
</dbReference>
<organism evidence="7 8">
    <name type="scientific">Pseudohongiella nitratireducens</name>
    <dbReference type="NCBI Taxonomy" id="1768907"/>
    <lineage>
        <taxon>Bacteria</taxon>
        <taxon>Pseudomonadati</taxon>
        <taxon>Pseudomonadota</taxon>
        <taxon>Gammaproteobacteria</taxon>
        <taxon>Pseudomonadales</taxon>
        <taxon>Pseudohongiellaceae</taxon>
        <taxon>Pseudohongiella</taxon>
    </lineage>
</organism>
<evidence type="ECO:0000259" key="6">
    <source>
        <dbReference type="SMART" id="SM00528"/>
    </source>
</evidence>
<feature type="region of interest" description="Disordered" evidence="5">
    <location>
        <begin position="51"/>
        <end position="112"/>
    </location>
</feature>
<evidence type="ECO:0000256" key="3">
    <source>
        <dbReference type="ARBA" id="ARBA00022490"/>
    </source>
</evidence>
<gene>
    <name evidence="7" type="ORF">GCM10011403_20190</name>
</gene>
<reference evidence="7" key="1">
    <citation type="journal article" date="2014" name="Int. J. Syst. Evol. Microbiol.">
        <title>Complete genome sequence of Corynebacterium casei LMG S-19264T (=DSM 44701T), isolated from a smear-ripened cheese.</title>
        <authorList>
            <consortium name="US DOE Joint Genome Institute (JGI-PGF)"/>
            <person name="Walter F."/>
            <person name="Albersmeier A."/>
            <person name="Kalinowski J."/>
            <person name="Ruckert C."/>
        </authorList>
    </citation>
    <scope>NUCLEOTIDE SEQUENCE</scope>
    <source>
        <strain evidence="7">CGMCC 1.15425</strain>
    </source>
</reference>
<feature type="compositionally biased region" description="Basic residues" evidence="5">
    <location>
        <begin position="76"/>
        <end position="89"/>
    </location>
</feature>
<comment type="similarity">
    <text evidence="2">Belongs to the histone-like protein H-NS family.</text>
</comment>
<dbReference type="Gene3D" id="4.10.430.10">
    <property type="entry name" value="Histone-like protein H-NS, C-terminal domain"/>
    <property type="match status" value="1"/>
</dbReference>
<keyword evidence="3" id="KW-0963">Cytoplasm</keyword>
<dbReference type="GO" id="GO:0003677">
    <property type="term" value="F:DNA binding"/>
    <property type="evidence" value="ECO:0007669"/>
    <property type="project" value="UniProtKB-KW"/>
</dbReference>
<dbReference type="AlphaFoldDB" id="A0A916QJH1"/>
<feature type="domain" description="DNA-binding protein H-NS-like C-terminal" evidence="6">
    <location>
        <begin position="83"/>
        <end position="129"/>
    </location>
</feature>
<evidence type="ECO:0000313" key="7">
    <source>
        <dbReference type="EMBL" id="GFZ77097.1"/>
    </source>
</evidence>
<reference evidence="7" key="2">
    <citation type="submission" date="2020-09" db="EMBL/GenBank/DDBJ databases">
        <authorList>
            <person name="Sun Q."/>
            <person name="Zhou Y."/>
        </authorList>
    </citation>
    <scope>NUCLEOTIDE SEQUENCE</scope>
    <source>
        <strain evidence="7">CGMCC 1.15425</strain>
    </source>
</reference>
<dbReference type="SMART" id="SM00528">
    <property type="entry name" value="HNS"/>
    <property type="match status" value="1"/>
</dbReference>
<keyword evidence="4" id="KW-0238">DNA-binding</keyword>
<dbReference type="InterPro" id="IPR027444">
    <property type="entry name" value="H-NS_C_dom"/>
</dbReference>
<accession>A0A916QJH1</accession>
<name>A0A916QJH1_9GAMM</name>
<dbReference type="Pfam" id="PF00816">
    <property type="entry name" value="Histone_HNS"/>
    <property type="match status" value="1"/>
</dbReference>
<dbReference type="SUPFAM" id="SSF81273">
    <property type="entry name" value="H-NS histone-like proteins"/>
    <property type="match status" value="1"/>
</dbReference>
<feature type="compositionally biased region" description="Low complexity" evidence="5">
    <location>
        <begin position="61"/>
        <end position="75"/>
    </location>
</feature>
<sequence>MSKYEEIQNKIAELQKQADELYNSERKTAIQECKEKIKLYDLTASDLGLSGGAGRGRKAATKTVAGKSAGSTKSKATAKKGRKAGRKPVKKAEPKFIGPNGETWAGRGKQPNWLTDLINNGASLDDFRV</sequence>
<dbReference type="RefSeq" id="WP_082866367.1">
    <property type="nucleotide sequence ID" value="NZ_BMIY01000008.1"/>
</dbReference>
<protein>
    <submittedName>
        <fullName evidence="7">H-NS histone</fullName>
    </submittedName>
</protein>
<proteinExistence type="inferred from homology"/>
<evidence type="ECO:0000256" key="2">
    <source>
        <dbReference type="ARBA" id="ARBA00010610"/>
    </source>
</evidence>
<evidence type="ECO:0000256" key="1">
    <source>
        <dbReference type="ARBA" id="ARBA00004453"/>
    </source>
</evidence>
<evidence type="ECO:0000313" key="8">
    <source>
        <dbReference type="Proteomes" id="UP000627715"/>
    </source>
</evidence>
<comment type="subcellular location">
    <subcellularLocation>
        <location evidence="1">Cytoplasm</location>
        <location evidence="1">Nucleoid</location>
    </subcellularLocation>
</comment>
<evidence type="ECO:0000256" key="5">
    <source>
        <dbReference type="SAM" id="MobiDB-lite"/>
    </source>
</evidence>
<dbReference type="GO" id="GO:0009295">
    <property type="term" value="C:nucleoid"/>
    <property type="evidence" value="ECO:0007669"/>
    <property type="project" value="UniProtKB-SubCell"/>
</dbReference>
<dbReference type="PANTHER" id="PTHR38097">
    <property type="match status" value="1"/>
</dbReference>
<keyword evidence="8" id="KW-1185">Reference proteome</keyword>
<dbReference type="OrthoDB" id="5297879at2"/>